<proteinExistence type="predicted"/>
<evidence type="ECO:0008006" key="3">
    <source>
        <dbReference type="Google" id="ProtNLM"/>
    </source>
</evidence>
<accession>A0ABP0FS45</accession>
<dbReference type="Gene3D" id="3.80.10.10">
    <property type="entry name" value="Ribonuclease Inhibitor"/>
    <property type="match status" value="2"/>
</dbReference>
<evidence type="ECO:0000313" key="1">
    <source>
        <dbReference type="EMBL" id="CAK8681334.1"/>
    </source>
</evidence>
<sequence>MPRLITFDSLETIASKVICEYIAEHLKHFHYRDGILLLVKHSYFKDLSGDLAHILFDRFIETMPWNFQPSLQLMCHLITRLDFSNCPHEIINDNNVQYVMEYCSNISALNLSRCSKITAKCLTKLVTNFSHSLETLVMSEIQYDGNVLEAIGRYCVKLLSLDISDNLTLPRKISYKSLSGLFVINNCRTEVAKTLRTFDMLGVDCPNVQNFIASMFMYWCPQLIRFSHAQARLCDFNCGPRPLELEVLGAQWPPIPLTVTELQNDKVNMTMMAKCVPNLESLYFEYPYLLDANLVYFTTTLSHNLRQLKLSGCFSLASILPIGSICMSLKEVYLNVYHCTDQNSVVDNAFAQHFCDSMESDSMCESKPWSNLICLTVRTHKVPDDSIVPALQSMVMNNTELHTLNLIGFGDVANKFLQWGVNGDYLKTVEHLRIKLSTLDISLICQLLMKENSLKLLNLTQSLQTSNHECVQLKDCLRKTKCSVDVFYSDNVDCFHK</sequence>
<keyword evidence="2" id="KW-1185">Reference proteome</keyword>
<evidence type="ECO:0000313" key="2">
    <source>
        <dbReference type="Proteomes" id="UP001642483"/>
    </source>
</evidence>
<dbReference type="PANTHER" id="PTHR13318">
    <property type="entry name" value="PARTNER OF PAIRED, ISOFORM B-RELATED"/>
    <property type="match status" value="1"/>
</dbReference>
<organism evidence="1 2">
    <name type="scientific">Clavelina lepadiformis</name>
    <name type="common">Light-bulb sea squirt</name>
    <name type="synonym">Ascidia lepadiformis</name>
    <dbReference type="NCBI Taxonomy" id="159417"/>
    <lineage>
        <taxon>Eukaryota</taxon>
        <taxon>Metazoa</taxon>
        <taxon>Chordata</taxon>
        <taxon>Tunicata</taxon>
        <taxon>Ascidiacea</taxon>
        <taxon>Aplousobranchia</taxon>
        <taxon>Clavelinidae</taxon>
        <taxon>Clavelina</taxon>
    </lineage>
</organism>
<protein>
    <recommendedName>
        <fullName evidence="3">F-box/LRR-repeat protein</fullName>
    </recommendedName>
</protein>
<gene>
    <name evidence="1" type="ORF">CVLEPA_LOCUS11546</name>
</gene>
<name>A0ABP0FS45_CLALP</name>
<comment type="caution">
    <text evidence="1">The sequence shown here is derived from an EMBL/GenBank/DDBJ whole genome shotgun (WGS) entry which is preliminary data.</text>
</comment>
<dbReference type="PANTHER" id="PTHR13318:SF105">
    <property type="entry name" value="F-BOX_LRR-REPEAT PROTEIN 3"/>
    <property type="match status" value="1"/>
</dbReference>
<reference evidence="1 2" key="1">
    <citation type="submission" date="2024-02" db="EMBL/GenBank/DDBJ databases">
        <authorList>
            <person name="Daric V."/>
            <person name="Darras S."/>
        </authorList>
    </citation>
    <scope>NUCLEOTIDE SEQUENCE [LARGE SCALE GENOMIC DNA]</scope>
</reference>
<dbReference type="SUPFAM" id="SSF52047">
    <property type="entry name" value="RNI-like"/>
    <property type="match status" value="1"/>
</dbReference>
<dbReference type="EMBL" id="CAWYQH010000079">
    <property type="protein sequence ID" value="CAK8681334.1"/>
    <property type="molecule type" value="Genomic_DNA"/>
</dbReference>
<dbReference type="Proteomes" id="UP001642483">
    <property type="component" value="Unassembled WGS sequence"/>
</dbReference>
<dbReference type="InterPro" id="IPR032675">
    <property type="entry name" value="LRR_dom_sf"/>
</dbReference>